<dbReference type="Pfam" id="PF01541">
    <property type="entry name" value="GIY-YIG"/>
    <property type="match status" value="1"/>
</dbReference>
<gene>
    <name evidence="7" type="ORF">S01H4_65202</name>
</gene>
<feature type="non-terminal residue" evidence="7">
    <location>
        <position position="1"/>
    </location>
</feature>
<feature type="domain" description="GIY-YIG" evidence="6">
    <location>
        <begin position="16"/>
        <end position="92"/>
    </location>
</feature>
<dbReference type="CDD" id="cd10434">
    <property type="entry name" value="GIY-YIG_UvrC_Cho"/>
    <property type="match status" value="1"/>
</dbReference>
<evidence type="ECO:0000313" key="7">
    <source>
        <dbReference type="EMBL" id="GAH23627.1"/>
    </source>
</evidence>
<dbReference type="PANTHER" id="PTHR30562:SF1">
    <property type="entry name" value="UVRABC SYSTEM PROTEIN C"/>
    <property type="match status" value="1"/>
</dbReference>
<dbReference type="AlphaFoldDB" id="X1DU02"/>
<dbReference type="SMART" id="SM00465">
    <property type="entry name" value="GIYc"/>
    <property type="match status" value="1"/>
</dbReference>
<evidence type="ECO:0000256" key="3">
    <source>
        <dbReference type="ARBA" id="ARBA00022769"/>
    </source>
</evidence>
<proteinExistence type="predicted"/>
<evidence type="ECO:0000256" key="4">
    <source>
        <dbReference type="ARBA" id="ARBA00022881"/>
    </source>
</evidence>
<keyword evidence="4" id="KW-0267">Excision nuclease</keyword>
<accession>X1DU02</accession>
<dbReference type="InterPro" id="IPR047296">
    <property type="entry name" value="GIY-YIG_UvrC_Cho"/>
</dbReference>
<dbReference type="GO" id="GO:0006289">
    <property type="term" value="P:nucleotide-excision repair"/>
    <property type="evidence" value="ECO:0007669"/>
    <property type="project" value="InterPro"/>
</dbReference>
<keyword evidence="1" id="KW-0963">Cytoplasm</keyword>
<dbReference type="InterPro" id="IPR035901">
    <property type="entry name" value="GIY-YIG_endonuc_sf"/>
</dbReference>
<dbReference type="SUPFAM" id="SSF82771">
    <property type="entry name" value="GIY-YIG endonuclease"/>
    <property type="match status" value="1"/>
</dbReference>
<keyword evidence="3" id="KW-0228">DNA excision</keyword>
<protein>
    <recommendedName>
        <fullName evidence="6">GIY-YIG domain-containing protein</fullName>
    </recommendedName>
</protein>
<keyword evidence="5" id="KW-0234">DNA repair</keyword>
<dbReference type="FunFam" id="3.40.1440.10:FF:000001">
    <property type="entry name" value="UvrABC system protein C"/>
    <property type="match status" value="1"/>
</dbReference>
<dbReference type="PANTHER" id="PTHR30562">
    <property type="entry name" value="UVRC/OXIDOREDUCTASE"/>
    <property type="match status" value="1"/>
</dbReference>
<dbReference type="PROSITE" id="PS50164">
    <property type="entry name" value="GIY_YIG"/>
    <property type="match status" value="1"/>
</dbReference>
<organism evidence="7">
    <name type="scientific">marine sediment metagenome</name>
    <dbReference type="NCBI Taxonomy" id="412755"/>
    <lineage>
        <taxon>unclassified sequences</taxon>
        <taxon>metagenomes</taxon>
        <taxon>ecological metagenomes</taxon>
    </lineage>
</organism>
<dbReference type="GO" id="GO:0009380">
    <property type="term" value="C:excinuclease repair complex"/>
    <property type="evidence" value="ECO:0007669"/>
    <property type="project" value="TreeGrafter"/>
</dbReference>
<comment type="caution">
    <text evidence="7">The sequence shown here is derived from an EMBL/GenBank/DDBJ whole genome shotgun (WGS) entry which is preliminary data.</text>
</comment>
<keyword evidence="2" id="KW-0227">DNA damage</keyword>
<reference evidence="7" key="1">
    <citation type="journal article" date="2014" name="Front. Microbiol.">
        <title>High frequency of phylogenetically diverse reductive dehalogenase-homologous genes in deep subseafloor sedimentary metagenomes.</title>
        <authorList>
            <person name="Kawai M."/>
            <person name="Futagami T."/>
            <person name="Toyoda A."/>
            <person name="Takaki Y."/>
            <person name="Nishi S."/>
            <person name="Hori S."/>
            <person name="Arai W."/>
            <person name="Tsubouchi T."/>
            <person name="Morono Y."/>
            <person name="Uchiyama I."/>
            <person name="Ito T."/>
            <person name="Fujiyama A."/>
            <person name="Inagaki F."/>
            <person name="Takami H."/>
        </authorList>
    </citation>
    <scope>NUCLEOTIDE SEQUENCE</scope>
    <source>
        <strain evidence="7">Expedition CK06-06</strain>
    </source>
</reference>
<dbReference type="InterPro" id="IPR000305">
    <property type="entry name" value="GIY-YIG_endonuc"/>
</dbReference>
<evidence type="ECO:0000256" key="1">
    <source>
        <dbReference type="ARBA" id="ARBA00022490"/>
    </source>
</evidence>
<name>X1DU02_9ZZZZ</name>
<dbReference type="GO" id="GO:0004518">
    <property type="term" value="F:nuclease activity"/>
    <property type="evidence" value="ECO:0007669"/>
    <property type="project" value="UniProtKB-KW"/>
</dbReference>
<evidence type="ECO:0000256" key="5">
    <source>
        <dbReference type="ARBA" id="ARBA00023204"/>
    </source>
</evidence>
<evidence type="ECO:0000259" key="6">
    <source>
        <dbReference type="PROSITE" id="PS50164"/>
    </source>
</evidence>
<dbReference type="EMBL" id="BART01039812">
    <property type="protein sequence ID" value="GAH23627.1"/>
    <property type="molecule type" value="Genomic_DNA"/>
</dbReference>
<dbReference type="Gene3D" id="3.40.1440.10">
    <property type="entry name" value="GIY-YIG endonuclease"/>
    <property type="match status" value="1"/>
</dbReference>
<dbReference type="InterPro" id="IPR050066">
    <property type="entry name" value="UvrABC_protein_C"/>
</dbReference>
<sequence>RKAPIKIKESLNYLPDKPGVYIFYDSLEEVLYIGKAKSLKKRIKSYFQKSQKLPTKITDMLSHADKLDFIVTDNEVEALILESTLIKEHRPK</sequence>
<evidence type="ECO:0000256" key="2">
    <source>
        <dbReference type="ARBA" id="ARBA00022763"/>
    </source>
</evidence>